<evidence type="ECO:0000256" key="2">
    <source>
        <dbReference type="ARBA" id="ARBA00011775"/>
    </source>
</evidence>
<evidence type="ECO:0000256" key="6">
    <source>
        <dbReference type="ARBA" id="ARBA00022927"/>
    </source>
</evidence>
<dbReference type="InterPro" id="IPR028565">
    <property type="entry name" value="MHD"/>
</dbReference>
<dbReference type="CDD" id="cd09254">
    <property type="entry name" value="AP_delta-COPI_MHD"/>
    <property type="match status" value="1"/>
</dbReference>
<evidence type="ECO:0000313" key="14">
    <source>
        <dbReference type="Proteomes" id="UP000296049"/>
    </source>
</evidence>
<accession>R0L7P2</accession>
<protein>
    <recommendedName>
        <fullName evidence="9">Coatomer subunit delta</fullName>
    </recommendedName>
</protein>
<keyword evidence="5 9" id="KW-0931">ER-Golgi transport</keyword>
<keyword evidence="11" id="KW-0812">Transmembrane</keyword>
<organism evidence="13 14">
    <name type="scientific">Anas platyrhynchos</name>
    <name type="common">Mallard</name>
    <name type="synonym">Anas boschas</name>
    <dbReference type="NCBI Taxonomy" id="8839"/>
    <lineage>
        <taxon>Eukaryota</taxon>
        <taxon>Metazoa</taxon>
        <taxon>Chordata</taxon>
        <taxon>Craniata</taxon>
        <taxon>Vertebrata</taxon>
        <taxon>Euteleostomi</taxon>
        <taxon>Archelosauria</taxon>
        <taxon>Archosauria</taxon>
        <taxon>Dinosauria</taxon>
        <taxon>Saurischia</taxon>
        <taxon>Theropoda</taxon>
        <taxon>Coelurosauria</taxon>
        <taxon>Aves</taxon>
        <taxon>Neognathae</taxon>
        <taxon>Galloanserae</taxon>
        <taxon>Anseriformes</taxon>
        <taxon>Anatidae</taxon>
        <taxon>Anatinae</taxon>
        <taxon>Anas</taxon>
    </lineage>
</organism>
<evidence type="ECO:0000256" key="7">
    <source>
        <dbReference type="ARBA" id="ARBA00023034"/>
    </source>
</evidence>
<feature type="non-terminal residue" evidence="13">
    <location>
        <position position="1"/>
    </location>
</feature>
<evidence type="ECO:0000256" key="5">
    <source>
        <dbReference type="ARBA" id="ARBA00022892"/>
    </source>
</evidence>
<dbReference type="GO" id="GO:0015031">
    <property type="term" value="P:protein transport"/>
    <property type="evidence" value="ECO:0007669"/>
    <property type="project" value="UniProtKB-KW"/>
</dbReference>
<feature type="transmembrane region" description="Helical" evidence="11">
    <location>
        <begin position="80"/>
        <end position="104"/>
    </location>
</feature>
<dbReference type="PROSITE" id="PS51072">
    <property type="entry name" value="MHD"/>
    <property type="match status" value="1"/>
</dbReference>
<keyword evidence="6 9" id="KW-0653">Protein transport</keyword>
<dbReference type="EMBL" id="KB744031">
    <property type="protein sequence ID" value="EOA96307.1"/>
    <property type="molecule type" value="Genomic_DNA"/>
</dbReference>
<keyword evidence="7 9" id="KW-0333">Golgi apparatus</keyword>
<comment type="subunit">
    <text evidence="2 9">Oligomeric complex that consists of at least the alpha, beta, beta', gamma, delta, epsilon and zeta subunits.</text>
</comment>
<dbReference type="PANTHER" id="PTHR10121">
    <property type="entry name" value="COATOMER SUBUNIT DELTA"/>
    <property type="match status" value="1"/>
</dbReference>
<evidence type="ECO:0000256" key="8">
    <source>
        <dbReference type="ARBA" id="ARBA00023329"/>
    </source>
</evidence>
<gene>
    <name evidence="13" type="ORF">Anapl_06751</name>
</gene>
<evidence type="ECO:0000256" key="3">
    <source>
        <dbReference type="ARBA" id="ARBA00022448"/>
    </source>
</evidence>
<keyword evidence="11" id="KW-1133">Transmembrane helix</keyword>
<dbReference type="Pfam" id="PF00928">
    <property type="entry name" value="Adap_comp_sub"/>
    <property type="match status" value="1"/>
</dbReference>
<dbReference type="SUPFAM" id="SSF49447">
    <property type="entry name" value="Second domain of Mu2 adaptin subunit (ap50) of ap2 adaptor"/>
    <property type="match status" value="1"/>
</dbReference>
<dbReference type="GO" id="GO:0030126">
    <property type="term" value="C:COPI vesicle coat"/>
    <property type="evidence" value="ECO:0007669"/>
    <property type="project" value="UniProtKB-UniRule"/>
</dbReference>
<comment type="function">
    <text evidence="9">The coatomer is a cytosolic protein complex that binds to dilysine motifs and reversibly associates with Golgi non-clathrin-coated vesicles, which further mediate biosynthetic protein transport from the ER, via the Golgi up to the trans Golgi network. Coatomer complex is required for budding from Golgi membranes, and is essential for the retrograde Golgi-to-ER transport of dilysine-tagged proteins.</text>
</comment>
<evidence type="ECO:0000256" key="10">
    <source>
        <dbReference type="RuleBase" id="RU366052"/>
    </source>
</evidence>
<dbReference type="GO" id="GO:0000139">
    <property type="term" value="C:Golgi membrane"/>
    <property type="evidence" value="ECO:0007669"/>
    <property type="project" value="UniProtKB-SubCell"/>
</dbReference>
<dbReference type="AlphaFoldDB" id="R0L7P2"/>
<evidence type="ECO:0000313" key="13">
    <source>
        <dbReference type="EMBL" id="EOA96307.1"/>
    </source>
</evidence>
<comment type="subcellular location">
    <subcellularLocation>
        <location evidence="9 10">Cytoplasm</location>
    </subcellularLocation>
    <subcellularLocation>
        <location evidence="9 10">Cytoplasmic vesicle</location>
        <location evidence="9 10">COPI-coated vesicle membrane</location>
        <topology evidence="9 10">Peripheral membrane protein</topology>
        <orientation evidence="9 10">Cytoplasmic side</orientation>
    </subcellularLocation>
    <subcellularLocation>
        <location evidence="9 10">Golgi apparatus membrane</location>
        <topology evidence="9 10">Peripheral membrane protein</topology>
        <orientation evidence="9 10">Cytoplasmic side</orientation>
    </subcellularLocation>
</comment>
<dbReference type="GO" id="GO:0006888">
    <property type="term" value="P:endoplasmic reticulum to Golgi vesicle-mediated transport"/>
    <property type="evidence" value="ECO:0007669"/>
    <property type="project" value="TreeGrafter"/>
</dbReference>
<keyword evidence="4 9" id="KW-0963">Cytoplasm</keyword>
<keyword evidence="3 9" id="KW-0813">Transport</keyword>
<dbReference type="InterPro" id="IPR027059">
    <property type="entry name" value="Coatomer_dsu"/>
</dbReference>
<name>R0L7P2_ANAPL</name>
<keyword evidence="9 11" id="KW-0472">Membrane</keyword>
<keyword evidence="14" id="KW-1185">Reference proteome</keyword>
<evidence type="ECO:0000256" key="11">
    <source>
        <dbReference type="SAM" id="Phobius"/>
    </source>
</evidence>
<feature type="non-terminal residue" evidence="13">
    <location>
        <position position="190"/>
    </location>
</feature>
<dbReference type="GO" id="GO:0006890">
    <property type="term" value="P:retrograde vesicle-mediated transport, Golgi to endoplasmic reticulum"/>
    <property type="evidence" value="ECO:0007669"/>
    <property type="project" value="UniProtKB-UniRule"/>
</dbReference>
<evidence type="ECO:0000256" key="9">
    <source>
        <dbReference type="RuleBase" id="RU364018"/>
    </source>
</evidence>
<comment type="similarity">
    <text evidence="1 9">Belongs to the adaptor complexes medium subunit family. Delta-COP subfamily.</text>
</comment>
<keyword evidence="8 9" id="KW-0968">Cytoplasmic vesicle</keyword>
<sequence length="190" mass="21104">QTHPNVDKKLFTAESQIGLKNPEKSFPINSDVGVLKWRLQTTEESFIPLTINCWPSESGNSCDVNIEYELQEESLELNDVIITIPLPFLCILSAPVPFGFVHFLSSVRVRHRSSFLPAVASLRLSGCICGAGQRSLRSFLHWEAVLGSCVKCSTECVLSPQVTKVTQVDGNSPVRFSTETTFVVDKYEIL</sequence>
<evidence type="ECO:0000259" key="12">
    <source>
        <dbReference type="PROSITE" id="PS51072"/>
    </source>
</evidence>
<evidence type="ECO:0000256" key="1">
    <source>
        <dbReference type="ARBA" id="ARBA00010516"/>
    </source>
</evidence>
<feature type="domain" description="MHD" evidence="12">
    <location>
        <begin position="1"/>
        <end position="190"/>
    </location>
</feature>
<evidence type="ECO:0000256" key="4">
    <source>
        <dbReference type="ARBA" id="ARBA00022490"/>
    </source>
</evidence>
<dbReference type="GO" id="GO:0051645">
    <property type="term" value="P:Golgi localization"/>
    <property type="evidence" value="ECO:0007669"/>
    <property type="project" value="TreeGrafter"/>
</dbReference>
<dbReference type="Proteomes" id="UP000296049">
    <property type="component" value="Unassembled WGS sequence"/>
</dbReference>
<dbReference type="InterPro" id="IPR036168">
    <property type="entry name" value="AP2_Mu_C_sf"/>
</dbReference>
<reference evidence="14" key="1">
    <citation type="journal article" date="2013" name="Nat. Genet.">
        <title>The duck genome and transcriptome provide insight into an avian influenza virus reservoir species.</title>
        <authorList>
            <person name="Huang Y."/>
            <person name="Li Y."/>
            <person name="Burt D.W."/>
            <person name="Chen H."/>
            <person name="Zhang Y."/>
            <person name="Qian W."/>
            <person name="Kim H."/>
            <person name="Gan S."/>
            <person name="Zhao Y."/>
            <person name="Li J."/>
            <person name="Yi K."/>
            <person name="Feng H."/>
            <person name="Zhu P."/>
            <person name="Li B."/>
            <person name="Liu Q."/>
            <person name="Fairley S."/>
            <person name="Magor K.E."/>
            <person name="Du Z."/>
            <person name="Hu X."/>
            <person name="Goodman L."/>
            <person name="Tafer H."/>
            <person name="Vignal A."/>
            <person name="Lee T."/>
            <person name="Kim K.W."/>
            <person name="Sheng Z."/>
            <person name="An Y."/>
            <person name="Searle S."/>
            <person name="Herrero J."/>
            <person name="Groenen M.A."/>
            <person name="Crooijmans R.P."/>
            <person name="Faraut T."/>
            <person name="Cai Q."/>
            <person name="Webster R.G."/>
            <person name="Aldridge J.R."/>
            <person name="Warren W.C."/>
            <person name="Bartschat S."/>
            <person name="Kehr S."/>
            <person name="Marz M."/>
            <person name="Stadler P.F."/>
            <person name="Smith J."/>
            <person name="Kraus R.H."/>
            <person name="Zhao Y."/>
            <person name="Ren L."/>
            <person name="Fei J."/>
            <person name="Morisson M."/>
            <person name="Kaiser P."/>
            <person name="Griffin D.K."/>
            <person name="Rao M."/>
            <person name="Pitel F."/>
            <person name="Wang J."/>
            <person name="Li N."/>
        </authorList>
    </citation>
    <scope>NUCLEOTIDE SEQUENCE [LARGE SCALE GENOMIC DNA]</scope>
</reference>
<proteinExistence type="inferred from homology"/>
<dbReference type="PANTHER" id="PTHR10121:SF0">
    <property type="entry name" value="COATOMER SUBUNIT DELTA"/>
    <property type="match status" value="1"/>
</dbReference>